<keyword evidence="2" id="KW-1185">Reference proteome</keyword>
<evidence type="ECO:0000313" key="1">
    <source>
        <dbReference type="EMBL" id="KAI0082965.1"/>
    </source>
</evidence>
<sequence>QYQSLGNSVDLQDAIIHYTHAIELTPESSPDMHYKWLSNLGNALLTRYESSGNSVDLQDAIIHYTHVIELTPESPYMQRWLENLGNALRMRYESSGNSVDLQDAIIHYTHAIELTPKGSPGMPSRLNNLGNALRMQYESSGNSVDLQDTIMHFTHAIELTPEGNPDMPKYLHSLSLVLGLQYRDNNHDPKILQRAITSISQAIYFASSGHPNQVHYFYHLGDLICLRMKSAHKQVDDAVQAMQAFADAMEQISGDPYWRVQAGLQYVELLSTNPSVSTSPQFTKLQAHQYILDLIPQVIWLGHKYQQALEWLECSRAIVWAQVLQLHTPLDDLTQHHPQLASRLQAASTALQKDASEPSSITLTTSNSQPDSQDMDAYDFALEYDSIIKEIRTHEGFENFLRPKQAPQLMAACVPGPIVIINAHISRCDALVLTPEAIIPVPLPLFSYHHAR</sequence>
<gene>
    <name evidence="1" type="ORF">BDY19DRAFT_858567</name>
</gene>
<accession>A0ACB8TM03</accession>
<feature type="non-terminal residue" evidence="1">
    <location>
        <position position="452"/>
    </location>
</feature>
<dbReference type="EMBL" id="MU275044">
    <property type="protein sequence ID" value="KAI0082965.1"/>
    <property type="molecule type" value="Genomic_DNA"/>
</dbReference>
<dbReference type="Proteomes" id="UP001055072">
    <property type="component" value="Unassembled WGS sequence"/>
</dbReference>
<protein>
    <submittedName>
        <fullName evidence="1">Uncharacterized protein</fullName>
    </submittedName>
</protein>
<feature type="non-terminal residue" evidence="1">
    <location>
        <position position="1"/>
    </location>
</feature>
<proteinExistence type="predicted"/>
<organism evidence="1 2">
    <name type="scientific">Irpex rosettiformis</name>
    <dbReference type="NCBI Taxonomy" id="378272"/>
    <lineage>
        <taxon>Eukaryota</taxon>
        <taxon>Fungi</taxon>
        <taxon>Dikarya</taxon>
        <taxon>Basidiomycota</taxon>
        <taxon>Agaricomycotina</taxon>
        <taxon>Agaricomycetes</taxon>
        <taxon>Polyporales</taxon>
        <taxon>Irpicaceae</taxon>
        <taxon>Irpex</taxon>
    </lineage>
</organism>
<name>A0ACB8TM03_9APHY</name>
<evidence type="ECO:0000313" key="2">
    <source>
        <dbReference type="Proteomes" id="UP001055072"/>
    </source>
</evidence>
<comment type="caution">
    <text evidence="1">The sequence shown here is derived from an EMBL/GenBank/DDBJ whole genome shotgun (WGS) entry which is preliminary data.</text>
</comment>
<reference evidence="1" key="1">
    <citation type="journal article" date="2021" name="Environ. Microbiol.">
        <title>Gene family expansions and transcriptome signatures uncover fungal adaptations to wood decay.</title>
        <authorList>
            <person name="Hage H."/>
            <person name="Miyauchi S."/>
            <person name="Viragh M."/>
            <person name="Drula E."/>
            <person name="Min B."/>
            <person name="Chaduli D."/>
            <person name="Navarro D."/>
            <person name="Favel A."/>
            <person name="Norest M."/>
            <person name="Lesage-Meessen L."/>
            <person name="Balint B."/>
            <person name="Merenyi Z."/>
            <person name="de Eugenio L."/>
            <person name="Morin E."/>
            <person name="Martinez A.T."/>
            <person name="Baldrian P."/>
            <person name="Stursova M."/>
            <person name="Martinez M.J."/>
            <person name="Novotny C."/>
            <person name="Magnuson J.K."/>
            <person name="Spatafora J.W."/>
            <person name="Maurice S."/>
            <person name="Pangilinan J."/>
            <person name="Andreopoulos W."/>
            <person name="LaButti K."/>
            <person name="Hundley H."/>
            <person name="Na H."/>
            <person name="Kuo A."/>
            <person name="Barry K."/>
            <person name="Lipzen A."/>
            <person name="Henrissat B."/>
            <person name="Riley R."/>
            <person name="Ahrendt S."/>
            <person name="Nagy L.G."/>
            <person name="Grigoriev I.V."/>
            <person name="Martin F."/>
            <person name="Rosso M.N."/>
        </authorList>
    </citation>
    <scope>NUCLEOTIDE SEQUENCE</scope>
    <source>
        <strain evidence="1">CBS 384.51</strain>
    </source>
</reference>